<evidence type="ECO:0000313" key="1">
    <source>
        <dbReference type="EMBL" id="RNA08742.1"/>
    </source>
</evidence>
<name>A0A3M7QBZ5_BRAPC</name>
<organism evidence="1 2">
    <name type="scientific">Brachionus plicatilis</name>
    <name type="common">Marine rotifer</name>
    <name type="synonym">Brachionus muelleri</name>
    <dbReference type="NCBI Taxonomy" id="10195"/>
    <lineage>
        <taxon>Eukaryota</taxon>
        <taxon>Metazoa</taxon>
        <taxon>Spiralia</taxon>
        <taxon>Gnathifera</taxon>
        <taxon>Rotifera</taxon>
        <taxon>Eurotatoria</taxon>
        <taxon>Monogononta</taxon>
        <taxon>Pseudotrocha</taxon>
        <taxon>Ploima</taxon>
        <taxon>Brachionidae</taxon>
        <taxon>Brachionus</taxon>
    </lineage>
</organism>
<protein>
    <submittedName>
        <fullName evidence="1">Uncharacterized protein</fullName>
    </submittedName>
</protein>
<evidence type="ECO:0000313" key="2">
    <source>
        <dbReference type="Proteomes" id="UP000276133"/>
    </source>
</evidence>
<accession>A0A3M7QBZ5</accession>
<proteinExistence type="predicted"/>
<dbReference type="Proteomes" id="UP000276133">
    <property type="component" value="Unassembled WGS sequence"/>
</dbReference>
<gene>
    <name evidence="1" type="ORF">BpHYR1_014404</name>
</gene>
<dbReference type="AlphaFoldDB" id="A0A3M7QBZ5"/>
<comment type="caution">
    <text evidence="1">The sequence shown here is derived from an EMBL/GenBank/DDBJ whole genome shotgun (WGS) entry which is preliminary data.</text>
</comment>
<dbReference type="EMBL" id="REGN01006645">
    <property type="protein sequence ID" value="RNA08742.1"/>
    <property type="molecule type" value="Genomic_DNA"/>
</dbReference>
<keyword evidence="2" id="KW-1185">Reference proteome</keyword>
<sequence>MSFDSDEFILVEWSLNRIFTVIQNYKNVKLNDTVTCRVNDIKDTGIVVYVGTEEKCNQILINFDLERSKLKKIKKSLSRDTKLNLPDNDFLRRSSLSSLSTIGDNSSKFGQKYASAIFNYLSNKNDHNNHSCSKLDDIGKPKSLSLDESMLQSCPNCTKLKKEINELNKKILKLEKLKNISPLVIKWFEEFQDLTKMNPIDSVDLSNLSLNHSNNKTNSIPEIKIDDLWKKLICVIQKYTI</sequence>
<reference evidence="1 2" key="1">
    <citation type="journal article" date="2018" name="Sci. Rep.">
        <title>Genomic signatures of local adaptation to the degree of environmental predictability in rotifers.</title>
        <authorList>
            <person name="Franch-Gras L."/>
            <person name="Hahn C."/>
            <person name="Garcia-Roger E.M."/>
            <person name="Carmona M.J."/>
            <person name="Serra M."/>
            <person name="Gomez A."/>
        </authorList>
    </citation>
    <scope>NUCLEOTIDE SEQUENCE [LARGE SCALE GENOMIC DNA]</scope>
    <source>
        <strain evidence="1">HYR1</strain>
    </source>
</reference>